<accession>A0A848H241</accession>
<protein>
    <submittedName>
        <fullName evidence="1">Uncharacterized protein</fullName>
    </submittedName>
</protein>
<gene>
    <name evidence="1" type="ORF">HHL11_14910</name>
</gene>
<name>A0A848H241_9BURK</name>
<proteinExistence type="predicted"/>
<dbReference type="AlphaFoldDB" id="A0A848H241"/>
<dbReference type="EMBL" id="JABBFX010000001">
    <property type="protein sequence ID" value="NML45046.1"/>
    <property type="molecule type" value="Genomic_DNA"/>
</dbReference>
<reference evidence="1 2" key="1">
    <citation type="submission" date="2020-04" db="EMBL/GenBank/DDBJ databases">
        <title>Ramlibacter sp. G-1-2-2 isolated from soil.</title>
        <authorList>
            <person name="Dahal R.H."/>
        </authorList>
    </citation>
    <scope>NUCLEOTIDE SEQUENCE [LARGE SCALE GENOMIC DNA]</scope>
    <source>
        <strain evidence="1 2">G-1-2-2</strain>
    </source>
</reference>
<comment type="caution">
    <text evidence="1">The sequence shown here is derived from an EMBL/GenBank/DDBJ whole genome shotgun (WGS) entry which is preliminary data.</text>
</comment>
<dbReference type="RefSeq" id="WP_169419137.1">
    <property type="nucleotide sequence ID" value="NZ_JABBFX010000001.1"/>
</dbReference>
<keyword evidence="2" id="KW-1185">Reference proteome</keyword>
<sequence length="105" mass="11679">MTRISLFSALASSPELDARREDYATLAAGLARLMRRCSLRHARREFRAALHAHRVLQVRLRLRVPVRLSAALLSDLSHEVAPYVEPAVRAAALRCLQVAARGHCA</sequence>
<evidence type="ECO:0000313" key="2">
    <source>
        <dbReference type="Proteomes" id="UP000541185"/>
    </source>
</evidence>
<evidence type="ECO:0000313" key="1">
    <source>
        <dbReference type="EMBL" id="NML45046.1"/>
    </source>
</evidence>
<dbReference type="Proteomes" id="UP000541185">
    <property type="component" value="Unassembled WGS sequence"/>
</dbReference>
<organism evidence="1 2">
    <name type="scientific">Ramlibacter agri</name>
    <dbReference type="NCBI Taxonomy" id="2728837"/>
    <lineage>
        <taxon>Bacteria</taxon>
        <taxon>Pseudomonadati</taxon>
        <taxon>Pseudomonadota</taxon>
        <taxon>Betaproteobacteria</taxon>
        <taxon>Burkholderiales</taxon>
        <taxon>Comamonadaceae</taxon>
        <taxon>Ramlibacter</taxon>
    </lineage>
</organism>